<dbReference type="InterPro" id="IPR011009">
    <property type="entry name" value="Kinase-like_dom_sf"/>
</dbReference>
<evidence type="ECO:0000256" key="3">
    <source>
        <dbReference type="ARBA" id="ARBA00022803"/>
    </source>
</evidence>
<dbReference type="RefSeq" id="WP_183959891.1">
    <property type="nucleotide sequence ID" value="NZ_JACHHP010000001.1"/>
</dbReference>
<evidence type="ECO:0000313" key="8">
    <source>
        <dbReference type="EMBL" id="MBB5207381.1"/>
    </source>
</evidence>
<keyword evidence="6" id="KW-0812">Transmembrane</keyword>
<dbReference type="EC" id="2.7.11.1" evidence="8"/>
<accession>A0A7W8FYQ5</accession>
<dbReference type="Gene3D" id="1.25.40.10">
    <property type="entry name" value="Tetratricopeptide repeat domain"/>
    <property type="match status" value="3"/>
</dbReference>
<dbReference type="PANTHER" id="PTHR45641">
    <property type="entry name" value="TETRATRICOPEPTIDE REPEAT PROTEIN (AFU_ORTHOLOGUE AFUA_6G03870)"/>
    <property type="match status" value="1"/>
</dbReference>
<sequence length="783" mass="84664">MPIDPHAFQTGGALQGALAASLLRQRERAAELTPGTRVGVYRVEHELGRGGMAIVYLAARDDGEYEQQIALKWMLQAQPDDAGAALFRHERQVLADLRHPHIARLLDGGRTADGRPWFAMEYIDGQPLDRHCGTHALPLRQRLALVLQVCDAVAFAHARGMLHRDIKPSNVLVDGEACARLLDFGIAQMLGQDDAPAARAYTPGFASPEQVRGDMLTVASDIFQLGRLLDAVLDAGMDASAAPVRSADLAAIVARATADRADARYATVESFADDLRAVLEHRPVAARGRGRAYVLSRTLRRHRLAAAVAGIAGVVLIAAVAVFVWQLRIQRDTAAYQARVATSVLAFLRADLLSAADPAAAPGRELSVREALDIASTAAAARFAGLPAEEGAIRTTLSDLYQQLGRYDDAEREAARALALARAPGARDEQLAAARWSMASLRNARGDYAGSQSLYAQVLATLADTHGTASREWIAARGEQAAALHMAGDYRAAADIHRALLDRARALFGDNDLLALEAAAALADDHTLLGEHREALALLDPVYAQRSAQLGPLHPRTLDTAHRIGTLQRHLGDPQTALGWIARAVDGRVSTLGATHPDTLLSVNEQATVLQELRRFDEAEPLFRKVLDARVELLGERHPRTRNSMSNLGLLYSLWDKPELAAPLYERTLALDLAEGSGDHPDTLALMHNIAGLQRRRGLLDDAIAMHERAIANGRRVLGNDAWQVAMFLTGYAITLQAARRHDDALARMDEAIALFDRSVGPDHARAQRARAIRAELAAAPVP</sequence>
<proteinExistence type="predicted"/>
<dbReference type="PANTHER" id="PTHR45641:SF19">
    <property type="entry name" value="NEPHROCYSTIN-3"/>
    <property type="match status" value="1"/>
</dbReference>
<reference evidence="8 9" key="1">
    <citation type="submission" date="2020-08" db="EMBL/GenBank/DDBJ databases">
        <title>Genomic Encyclopedia of Type Strains, Phase IV (KMG-IV): sequencing the most valuable type-strain genomes for metagenomic binning, comparative biology and taxonomic classification.</title>
        <authorList>
            <person name="Goeker M."/>
        </authorList>
    </citation>
    <scope>NUCLEOTIDE SEQUENCE [LARGE SCALE GENOMIC DNA]</scope>
    <source>
        <strain evidence="8 9">DSM 24163</strain>
    </source>
</reference>
<keyword evidence="6" id="KW-1133">Transmembrane helix</keyword>
<evidence type="ECO:0000256" key="5">
    <source>
        <dbReference type="PROSITE-ProRule" id="PRU10141"/>
    </source>
</evidence>
<dbReference type="SUPFAM" id="SSF56112">
    <property type="entry name" value="Protein kinase-like (PK-like)"/>
    <property type="match status" value="1"/>
</dbReference>
<evidence type="ECO:0000256" key="1">
    <source>
        <dbReference type="ARBA" id="ARBA00022737"/>
    </source>
</evidence>
<dbReference type="Proteomes" id="UP000521199">
    <property type="component" value="Unassembled WGS sequence"/>
</dbReference>
<dbReference type="PROSITE" id="PS00108">
    <property type="entry name" value="PROTEIN_KINASE_ST"/>
    <property type="match status" value="1"/>
</dbReference>
<keyword evidence="6" id="KW-0472">Membrane</keyword>
<comment type="caution">
    <text evidence="8">The sequence shown here is derived from an EMBL/GenBank/DDBJ whole genome shotgun (WGS) entry which is preliminary data.</text>
</comment>
<evidence type="ECO:0000256" key="4">
    <source>
        <dbReference type="ARBA" id="ARBA00022840"/>
    </source>
</evidence>
<protein>
    <submittedName>
        <fullName evidence="8">Serine/threonine-protein kinase</fullName>
        <ecNumber evidence="8">2.7.11.1</ecNumber>
    </submittedName>
</protein>
<organism evidence="8 9">
    <name type="scientific">Chiayiivirga flava</name>
    <dbReference type="NCBI Taxonomy" id="659595"/>
    <lineage>
        <taxon>Bacteria</taxon>
        <taxon>Pseudomonadati</taxon>
        <taxon>Pseudomonadota</taxon>
        <taxon>Gammaproteobacteria</taxon>
        <taxon>Lysobacterales</taxon>
        <taxon>Lysobacteraceae</taxon>
        <taxon>Chiayiivirga</taxon>
    </lineage>
</organism>
<dbReference type="Gene3D" id="3.30.200.20">
    <property type="entry name" value="Phosphorylase Kinase, domain 1"/>
    <property type="match status" value="1"/>
</dbReference>
<dbReference type="Gene3D" id="1.10.510.10">
    <property type="entry name" value="Transferase(Phosphotransferase) domain 1"/>
    <property type="match status" value="1"/>
</dbReference>
<dbReference type="AlphaFoldDB" id="A0A7W8FYQ5"/>
<dbReference type="Pfam" id="PF13374">
    <property type="entry name" value="TPR_10"/>
    <property type="match status" value="1"/>
</dbReference>
<feature type="domain" description="Protein kinase" evidence="7">
    <location>
        <begin position="41"/>
        <end position="431"/>
    </location>
</feature>
<dbReference type="InterPro" id="IPR000719">
    <property type="entry name" value="Prot_kinase_dom"/>
</dbReference>
<dbReference type="EMBL" id="JACHHP010000001">
    <property type="protein sequence ID" value="MBB5207381.1"/>
    <property type="molecule type" value="Genomic_DNA"/>
</dbReference>
<keyword evidence="4 5" id="KW-0067">ATP-binding</keyword>
<dbReference type="SUPFAM" id="SSF48452">
    <property type="entry name" value="TPR-like"/>
    <property type="match status" value="3"/>
</dbReference>
<keyword evidence="2 5" id="KW-0547">Nucleotide-binding</keyword>
<gene>
    <name evidence="8" type="ORF">HNQ52_000897</name>
</gene>
<dbReference type="Pfam" id="PF00069">
    <property type="entry name" value="Pkinase"/>
    <property type="match status" value="1"/>
</dbReference>
<keyword evidence="9" id="KW-1185">Reference proteome</keyword>
<dbReference type="GO" id="GO:0004674">
    <property type="term" value="F:protein serine/threonine kinase activity"/>
    <property type="evidence" value="ECO:0007669"/>
    <property type="project" value="UniProtKB-EC"/>
</dbReference>
<feature type="binding site" evidence="5">
    <location>
        <position position="72"/>
    </location>
    <ligand>
        <name>ATP</name>
        <dbReference type="ChEBI" id="CHEBI:30616"/>
    </ligand>
</feature>
<evidence type="ECO:0000256" key="6">
    <source>
        <dbReference type="SAM" id="Phobius"/>
    </source>
</evidence>
<dbReference type="SMART" id="SM00220">
    <property type="entry name" value="S_TKc"/>
    <property type="match status" value="1"/>
</dbReference>
<evidence type="ECO:0000259" key="7">
    <source>
        <dbReference type="PROSITE" id="PS50011"/>
    </source>
</evidence>
<evidence type="ECO:0000256" key="2">
    <source>
        <dbReference type="ARBA" id="ARBA00022741"/>
    </source>
</evidence>
<keyword evidence="3" id="KW-0802">TPR repeat</keyword>
<dbReference type="CDD" id="cd14014">
    <property type="entry name" value="STKc_PknB_like"/>
    <property type="match status" value="1"/>
</dbReference>
<feature type="transmembrane region" description="Helical" evidence="6">
    <location>
        <begin position="304"/>
        <end position="325"/>
    </location>
</feature>
<dbReference type="InterPro" id="IPR017441">
    <property type="entry name" value="Protein_kinase_ATP_BS"/>
</dbReference>
<dbReference type="PROSITE" id="PS00107">
    <property type="entry name" value="PROTEIN_KINASE_ATP"/>
    <property type="match status" value="1"/>
</dbReference>
<dbReference type="Pfam" id="PF13424">
    <property type="entry name" value="TPR_12"/>
    <property type="match status" value="2"/>
</dbReference>
<dbReference type="InterPro" id="IPR008271">
    <property type="entry name" value="Ser/Thr_kinase_AS"/>
</dbReference>
<keyword evidence="1" id="KW-0677">Repeat</keyword>
<dbReference type="InterPro" id="IPR011990">
    <property type="entry name" value="TPR-like_helical_dom_sf"/>
</dbReference>
<keyword evidence="8" id="KW-0418">Kinase</keyword>
<dbReference type="PROSITE" id="PS50011">
    <property type="entry name" value="PROTEIN_KINASE_DOM"/>
    <property type="match status" value="1"/>
</dbReference>
<evidence type="ECO:0000313" key="9">
    <source>
        <dbReference type="Proteomes" id="UP000521199"/>
    </source>
</evidence>
<keyword evidence="8" id="KW-0808">Transferase</keyword>
<dbReference type="GO" id="GO:0005524">
    <property type="term" value="F:ATP binding"/>
    <property type="evidence" value="ECO:0007669"/>
    <property type="project" value="UniProtKB-UniRule"/>
</dbReference>
<name>A0A7W8FYQ5_9GAMM</name>